<dbReference type="Gene3D" id="1.25.40.390">
    <property type="match status" value="1"/>
</dbReference>
<comment type="similarity">
    <text evidence="2">Belongs to the SusD family.</text>
</comment>
<dbReference type="AlphaFoldDB" id="A0A1M5HT53"/>
<gene>
    <name evidence="8" type="ORF">SAMN04488522_104800</name>
</gene>
<comment type="subcellular location">
    <subcellularLocation>
        <location evidence="1">Cell outer membrane</location>
    </subcellularLocation>
</comment>
<name>A0A1M5HT53_9SPHI</name>
<dbReference type="SUPFAM" id="SSF48452">
    <property type="entry name" value="TPR-like"/>
    <property type="match status" value="1"/>
</dbReference>
<proteinExistence type="inferred from homology"/>
<evidence type="ECO:0000256" key="3">
    <source>
        <dbReference type="ARBA" id="ARBA00022729"/>
    </source>
</evidence>
<dbReference type="PROSITE" id="PS51257">
    <property type="entry name" value="PROKAR_LIPOPROTEIN"/>
    <property type="match status" value="1"/>
</dbReference>
<evidence type="ECO:0000256" key="1">
    <source>
        <dbReference type="ARBA" id="ARBA00004442"/>
    </source>
</evidence>
<dbReference type="STRING" id="288992.SAMN04488522_104800"/>
<sequence length="606" mass="69177">MKLRITYILTLGLITIGMTACKKNFLQRDPKSEITKDQFFQTPTDLETYTNGFYRYLSPNYSDLNSDNIANYNANGEVDLMVRGGLSSANMANFDKDLWTKRDWEKLRRINYMLDNVPQVKGDPVRIRHFVGIARFFRANFYFEKIKRYHNVPWYNTAMDPEDQALYKTQDPRALVADSVLSDLNYAVENISPEKGTNSTRVNKWTALALLSRFALHEGTFRKYHDEIQLTNDYQRFLDIAVTASAKIMKDGGFEIYKTGKAGEDYRALFASANLSANKEMIMMADYSSELAVGNNTHTVLDYTWSLSRSLADTYLKKDGTPFTSSPGYDTKVYTEVFADRDPRMEETIINPAFRGATTLDEPYRIKPTLGGYNQIKFYPRSADLRKGWEMNYTDLPIFRYAEVLLINAEAKAESGAITQADLDQTVNLLRARVLMPPITMGPVMDPVLSATYPNATAANRPLLLEIRRERRVELACEGFRFDDLMRWKSGNLLQDSQQGMYVPALGAMDVTGDGKPDIAILNSPNDESPIANLPEAVRKDLSKYYLKDKDGKDQNFYLTKGSSGFIAFIRDRDQPRTFISPKYYYRPIPISEAVVNPQLKQVFGW</sequence>
<evidence type="ECO:0000259" key="7">
    <source>
        <dbReference type="Pfam" id="PF14322"/>
    </source>
</evidence>
<keyword evidence="9" id="KW-1185">Reference proteome</keyword>
<accession>A0A1M5HT53</accession>
<keyword evidence="4" id="KW-0472">Membrane</keyword>
<evidence type="ECO:0000313" key="8">
    <source>
        <dbReference type="EMBL" id="SHG19126.1"/>
    </source>
</evidence>
<evidence type="ECO:0000256" key="2">
    <source>
        <dbReference type="ARBA" id="ARBA00006275"/>
    </source>
</evidence>
<dbReference type="InterPro" id="IPR033985">
    <property type="entry name" value="SusD-like_N"/>
</dbReference>
<dbReference type="Proteomes" id="UP000184287">
    <property type="component" value="Unassembled WGS sequence"/>
</dbReference>
<dbReference type="GO" id="GO:0009279">
    <property type="term" value="C:cell outer membrane"/>
    <property type="evidence" value="ECO:0007669"/>
    <property type="project" value="UniProtKB-SubCell"/>
</dbReference>
<reference evidence="9" key="1">
    <citation type="submission" date="2016-11" db="EMBL/GenBank/DDBJ databases">
        <authorList>
            <person name="Varghese N."/>
            <person name="Submissions S."/>
        </authorList>
    </citation>
    <scope>NUCLEOTIDE SEQUENCE [LARGE SCALE GENOMIC DNA]</scope>
    <source>
        <strain evidence="9">DSM 16990</strain>
    </source>
</reference>
<dbReference type="RefSeq" id="WP_073233604.1">
    <property type="nucleotide sequence ID" value="NZ_FQUQ01000004.1"/>
</dbReference>
<evidence type="ECO:0000259" key="6">
    <source>
        <dbReference type="Pfam" id="PF07980"/>
    </source>
</evidence>
<protein>
    <submittedName>
        <fullName evidence="8">Starch-binding associating with outer membrane</fullName>
    </submittedName>
</protein>
<feature type="domain" description="RagB/SusD" evidence="6">
    <location>
        <begin position="305"/>
        <end position="606"/>
    </location>
</feature>
<keyword evidence="5" id="KW-0998">Cell outer membrane</keyword>
<dbReference type="OrthoDB" id="5694214at2"/>
<dbReference type="InterPro" id="IPR012944">
    <property type="entry name" value="SusD_RagB_dom"/>
</dbReference>
<dbReference type="Pfam" id="PF07980">
    <property type="entry name" value="SusD_RagB"/>
    <property type="match status" value="1"/>
</dbReference>
<keyword evidence="3" id="KW-0732">Signal</keyword>
<evidence type="ECO:0000256" key="4">
    <source>
        <dbReference type="ARBA" id="ARBA00023136"/>
    </source>
</evidence>
<dbReference type="EMBL" id="FQUQ01000004">
    <property type="protein sequence ID" value="SHG19126.1"/>
    <property type="molecule type" value="Genomic_DNA"/>
</dbReference>
<evidence type="ECO:0000256" key="5">
    <source>
        <dbReference type="ARBA" id="ARBA00023237"/>
    </source>
</evidence>
<feature type="domain" description="SusD-like N-terminal" evidence="7">
    <location>
        <begin position="25"/>
        <end position="216"/>
    </location>
</feature>
<organism evidence="8 9">
    <name type="scientific">Pedobacter caeni</name>
    <dbReference type="NCBI Taxonomy" id="288992"/>
    <lineage>
        <taxon>Bacteria</taxon>
        <taxon>Pseudomonadati</taxon>
        <taxon>Bacteroidota</taxon>
        <taxon>Sphingobacteriia</taxon>
        <taxon>Sphingobacteriales</taxon>
        <taxon>Sphingobacteriaceae</taxon>
        <taxon>Pedobacter</taxon>
    </lineage>
</organism>
<dbReference type="Pfam" id="PF14322">
    <property type="entry name" value="SusD-like_3"/>
    <property type="match status" value="1"/>
</dbReference>
<dbReference type="InterPro" id="IPR011990">
    <property type="entry name" value="TPR-like_helical_dom_sf"/>
</dbReference>
<evidence type="ECO:0000313" key="9">
    <source>
        <dbReference type="Proteomes" id="UP000184287"/>
    </source>
</evidence>